<proteinExistence type="inferred from homology"/>
<protein>
    <recommendedName>
        <fullName evidence="4">Carbohydrate kinase PfkB domain-containing protein</fullName>
    </recommendedName>
</protein>
<feature type="domain" description="Carbohydrate kinase PfkB" evidence="4">
    <location>
        <begin position="60"/>
        <end position="269"/>
    </location>
</feature>
<dbReference type="InterPro" id="IPR029056">
    <property type="entry name" value="Ribokinase-like"/>
</dbReference>
<dbReference type="Pfam" id="PF00294">
    <property type="entry name" value="PfkB"/>
    <property type="match status" value="1"/>
</dbReference>
<evidence type="ECO:0000256" key="3">
    <source>
        <dbReference type="ARBA" id="ARBA00022777"/>
    </source>
</evidence>
<comment type="similarity">
    <text evidence="1">Belongs to the carbohydrate kinase PfkB family.</text>
</comment>
<dbReference type="AlphaFoldDB" id="A0A381VIX5"/>
<dbReference type="InterPro" id="IPR011611">
    <property type="entry name" value="PfkB_dom"/>
</dbReference>
<evidence type="ECO:0000313" key="5">
    <source>
        <dbReference type="EMBL" id="SVA39597.1"/>
    </source>
</evidence>
<dbReference type="PROSITE" id="PS00584">
    <property type="entry name" value="PFKB_KINASES_2"/>
    <property type="match status" value="1"/>
</dbReference>
<evidence type="ECO:0000256" key="2">
    <source>
        <dbReference type="ARBA" id="ARBA00022679"/>
    </source>
</evidence>
<dbReference type="InterPro" id="IPR002173">
    <property type="entry name" value="Carboh/pur_kinase_PfkB_CS"/>
</dbReference>
<keyword evidence="2" id="KW-0808">Transferase</keyword>
<dbReference type="InterPro" id="IPR050306">
    <property type="entry name" value="PfkB_Carbo_kinase"/>
</dbReference>
<dbReference type="GO" id="GO:0016301">
    <property type="term" value="F:kinase activity"/>
    <property type="evidence" value="ECO:0007669"/>
    <property type="project" value="UniProtKB-KW"/>
</dbReference>
<evidence type="ECO:0000259" key="4">
    <source>
        <dbReference type="Pfam" id="PF00294"/>
    </source>
</evidence>
<dbReference type="Gene3D" id="3.40.1190.20">
    <property type="match status" value="1"/>
</dbReference>
<reference evidence="5" key="1">
    <citation type="submission" date="2018-05" db="EMBL/GenBank/DDBJ databases">
        <authorList>
            <person name="Lanie J.A."/>
            <person name="Ng W.-L."/>
            <person name="Kazmierczak K.M."/>
            <person name="Andrzejewski T.M."/>
            <person name="Davidsen T.M."/>
            <person name="Wayne K.J."/>
            <person name="Tettelin H."/>
            <person name="Glass J.I."/>
            <person name="Rusch D."/>
            <person name="Podicherti R."/>
            <person name="Tsui H.-C.T."/>
            <person name="Winkler M.E."/>
        </authorList>
    </citation>
    <scope>NUCLEOTIDE SEQUENCE</scope>
</reference>
<keyword evidence="3" id="KW-0418">Kinase</keyword>
<accession>A0A381VIX5</accession>
<dbReference type="EMBL" id="UINC01008811">
    <property type="protein sequence ID" value="SVA39597.1"/>
    <property type="molecule type" value="Genomic_DNA"/>
</dbReference>
<name>A0A381VIX5_9ZZZZ</name>
<dbReference type="PANTHER" id="PTHR43085">
    <property type="entry name" value="HEXOKINASE FAMILY MEMBER"/>
    <property type="match status" value="1"/>
</dbReference>
<dbReference type="SUPFAM" id="SSF53613">
    <property type="entry name" value="Ribokinase-like"/>
    <property type="match status" value="1"/>
</dbReference>
<sequence length="312" mass="34542">MSNTQKIAIIGSATIDKNVKGSRSIRKIGGTVTYAGITFQKHGLPTVIVSNIAPQDSGLLRTLRQQGLTVCSYPTEVTTSFVNHNDGDDRWQEMNSKASPITVDQAQSIIEKVDHVHLGPLHPSDIEPELFLLLGKQSCFVSLDVQGYVREIKHGQVRLKVSETLHKVLLTAQVIKADYYELDAILQFYQMDCKTLKEVYGLQELVITKGDEGGYIMADKKVSFAAKPVPRIIDTTGAGDIFFAAYLIYRFHKHRNISESSQYAASIAARYVAGLYIPVGQLKLPSSRLNYGHTADNFSEENRPKDVILANG</sequence>
<evidence type="ECO:0000256" key="1">
    <source>
        <dbReference type="ARBA" id="ARBA00010688"/>
    </source>
</evidence>
<gene>
    <name evidence="5" type="ORF">METZ01_LOCUS92451</name>
</gene>
<dbReference type="PANTHER" id="PTHR43085:SF55">
    <property type="entry name" value="KETOHEXOKINASE"/>
    <property type="match status" value="1"/>
</dbReference>
<organism evidence="5">
    <name type="scientific">marine metagenome</name>
    <dbReference type="NCBI Taxonomy" id="408172"/>
    <lineage>
        <taxon>unclassified sequences</taxon>
        <taxon>metagenomes</taxon>
        <taxon>ecological metagenomes</taxon>
    </lineage>
</organism>